<gene>
    <name evidence="2" type="ORF">COU22_03385</name>
</gene>
<feature type="domain" description="Endonuclease/exonuclease/phosphatase" evidence="1">
    <location>
        <begin position="10"/>
        <end position="249"/>
    </location>
</feature>
<dbReference type="GO" id="GO:0006506">
    <property type="term" value="P:GPI anchor biosynthetic process"/>
    <property type="evidence" value="ECO:0007669"/>
    <property type="project" value="TreeGrafter"/>
</dbReference>
<evidence type="ECO:0000313" key="3">
    <source>
        <dbReference type="Proteomes" id="UP000230543"/>
    </source>
</evidence>
<dbReference type="SUPFAM" id="SSF56219">
    <property type="entry name" value="DNase I-like"/>
    <property type="match status" value="1"/>
</dbReference>
<dbReference type="PANTHER" id="PTHR14859">
    <property type="entry name" value="CALCOFLUOR WHITE HYPERSENSITIVE PROTEIN PRECURSOR"/>
    <property type="match status" value="1"/>
</dbReference>
<dbReference type="Pfam" id="PF03372">
    <property type="entry name" value="Exo_endo_phos"/>
    <property type="match status" value="1"/>
</dbReference>
<evidence type="ECO:0000313" key="2">
    <source>
        <dbReference type="EMBL" id="PIT90221.1"/>
    </source>
</evidence>
<dbReference type="Proteomes" id="UP000230543">
    <property type="component" value="Unassembled WGS sequence"/>
</dbReference>
<name>A0A2M6WBR4_9BACT</name>
<sequence length="258" mass="30124">MKFIRLKFIQLNIWGIGHLFDSALDFLNQQKPDIINLQEVWDGKKDNLPSGFRGLELLREKLDLPHFFFTPNVTDNRQEGRFLIGNAIFSRWPIVQSETTFLEDKHPFNNDYLDRRENYPYVPKSLQRATIKTEDKVLNVFNFHGIWGKDGQDTDRRLEASRKIVEQIKERENVILSGDFNVNEGTKSISMIGDYLNNVFKDDQRKNSFNLRIKGFDSGYAKAVVDFVFVSRNIQVLTHQMPDLDVSDHLPLICELEV</sequence>
<dbReference type="AlphaFoldDB" id="A0A2M6WBR4"/>
<dbReference type="GO" id="GO:0003824">
    <property type="term" value="F:catalytic activity"/>
    <property type="evidence" value="ECO:0007669"/>
    <property type="project" value="InterPro"/>
</dbReference>
<accession>A0A2M6WBR4</accession>
<dbReference type="GO" id="GO:0016020">
    <property type="term" value="C:membrane"/>
    <property type="evidence" value="ECO:0007669"/>
    <property type="project" value="GOC"/>
</dbReference>
<organism evidence="2 3">
    <name type="scientific">Candidatus Komeilibacteria bacterium CG10_big_fil_rev_8_21_14_0_10_41_13</name>
    <dbReference type="NCBI Taxonomy" id="1974476"/>
    <lineage>
        <taxon>Bacteria</taxon>
        <taxon>Candidatus Komeiliibacteriota</taxon>
    </lineage>
</organism>
<comment type="caution">
    <text evidence="2">The sequence shown here is derived from an EMBL/GenBank/DDBJ whole genome shotgun (WGS) entry which is preliminary data.</text>
</comment>
<dbReference type="Gene3D" id="3.60.10.10">
    <property type="entry name" value="Endonuclease/exonuclease/phosphatase"/>
    <property type="match status" value="1"/>
</dbReference>
<dbReference type="InterPro" id="IPR005135">
    <property type="entry name" value="Endo/exonuclease/phosphatase"/>
</dbReference>
<evidence type="ECO:0000259" key="1">
    <source>
        <dbReference type="Pfam" id="PF03372"/>
    </source>
</evidence>
<proteinExistence type="predicted"/>
<dbReference type="InterPro" id="IPR036691">
    <property type="entry name" value="Endo/exonu/phosph_ase_sf"/>
</dbReference>
<protein>
    <recommendedName>
        <fullName evidence="1">Endonuclease/exonuclease/phosphatase domain-containing protein</fullName>
    </recommendedName>
</protein>
<dbReference type="EMBL" id="PFBO01000122">
    <property type="protein sequence ID" value="PIT90221.1"/>
    <property type="molecule type" value="Genomic_DNA"/>
</dbReference>
<dbReference type="PANTHER" id="PTHR14859:SF1">
    <property type="entry name" value="PGAP2-INTERACTING PROTEIN"/>
    <property type="match status" value="1"/>
</dbReference>
<dbReference type="InterPro" id="IPR051916">
    <property type="entry name" value="GPI-anchor_lipid_remodeler"/>
</dbReference>
<reference evidence="3" key="1">
    <citation type="submission" date="2017-09" db="EMBL/GenBank/DDBJ databases">
        <title>Depth-based differentiation of microbial function through sediment-hosted aquifers and enrichment of novel symbionts in the deep terrestrial subsurface.</title>
        <authorList>
            <person name="Probst A.J."/>
            <person name="Ladd B."/>
            <person name="Jarett J.K."/>
            <person name="Geller-Mcgrath D.E."/>
            <person name="Sieber C.M.K."/>
            <person name="Emerson J.B."/>
            <person name="Anantharaman K."/>
            <person name="Thomas B.C."/>
            <person name="Malmstrom R."/>
            <person name="Stieglmeier M."/>
            <person name="Klingl A."/>
            <person name="Woyke T."/>
            <person name="Ryan C.M."/>
            <person name="Banfield J.F."/>
        </authorList>
    </citation>
    <scope>NUCLEOTIDE SEQUENCE [LARGE SCALE GENOMIC DNA]</scope>
</reference>